<dbReference type="STRING" id="425265.A8PTD1"/>
<proteinExistence type="predicted"/>
<accession>A8PTD1</accession>
<sequence>MPHIDAHESRTSLLEDKESSLLHNRQSKHTRTALDADHDLEAPPHHEWDMRSQDDSDDESQSDEDFDVYRDFLNYGQSGDALPLYDNMDNQQVTSNRSSHFGSVPPLASRPKSQPLLQIPTHLQDTSSAALFDTRYANDSLVVGNDTKPYGTLLGHSNSSFELADIAPPGAEYSTTELAEMTRSHRRKVWRQKQARTFDHWLHGQHLMCGWLGRGTALMILFVFFIMLILILYFVIPRVPTVHLVTRNALTPASKKSDMVLSGAPTGFKMNGTMNVRLDNNDGWVPSHLLSLHTDVTLSSTNVKIGSGDVHSQWIPGRKVTQVQVPISFSHKSLNVTGDDTQQTMQKACAHLYRGVQRPSEYDWCFLLTLPHLHGPFPLFPTVAGISLQIDMQMEIGGILGKHKSKLNLQDIDCPWELPN</sequence>
<name>A8PTD1_MALGO</name>
<feature type="transmembrane region" description="Helical" evidence="2">
    <location>
        <begin position="217"/>
        <end position="236"/>
    </location>
</feature>
<dbReference type="OMA" id="MEREQMT"/>
<evidence type="ECO:0000313" key="4">
    <source>
        <dbReference type="Proteomes" id="UP000008837"/>
    </source>
</evidence>
<dbReference type="Proteomes" id="UP000008837">
    <property type="component" value="Unassembled WGS sequence"/>
</dbReference>
<dbReference type="AlphaFoldDB" id="A8PTD1"/>
<gene>
    <name evidence="3" type="ORF">MGL_0405</name>
</gene>
<feature type="compositionally biased region" description="Basic and acidic residues" evidence="1">
    <location>
        <begin position="1"/>
        <end position="20"/>
    </location>
</feature>
<protein>
    <submittedName>
        <fullName evidence="3">Uncharacterized protein</fullName>
    </submittedName>
</protein>
<organism evidence="3 4">
    <name type="scientific">Malassezia globosa (strain ATCC MYA-4612 / CBS 7966)</name>
    <name type="common">Dandruff-associated fungus</name>
    <dbReference type="NCBI Taxonomy" id="425265"/>
    <lineage>
        <taxon>Eukaryota</taxon>
        <taxon>Fungi</taxon>
        <taxon>Dikarya</taxon>
        <taxon>Basidiomycota</taxon>
        <taxon>Ustilaginomycotina</taxon>
        <taxon>Malasseziomycetes</taxon>
        <taxon>Malasseziales</taxon>
        <taxon>Malasseziaceae</taxon>
        <taxon>Malassezia</taxon>
    </lineage>
</organism>
<dbReference type="GeneID" id="5856936"/>
<keyword evidence="2" id="KW-0812">Transmembrane</keyword>
<dbReference type="VEuPathDB" id="FungiDB:MGL_0405"/>
<evidence type="ECO:0000313" key="3">
    <source>
        <dbReference type="EMBL" id="EDP45416.1"/>
    </source>
</evidence>
<dbReference type="KEGG" id="mgl:MGL_0405"/>
<keyword evidence="2" id="KW-1133">Transmembrane helix</keyword>
<reference evidence="3 4" key="1">
    <citation type="journal article" date="2007" name="Proc. Natl. Acad. Sci. U.S.A.">
        <title>Dandruff-associated Malassezia genomes reveal convergent and divergent virulence traits shared with plant and human fungal pathogens.</title>
        <authorList>
            <person name="Xu J."/>
            <person name="Saunders C.W."/>
            <person name="Hu P."/>
            <person name="Grant R.A."/>
            <person name="Boekhout T."/>
            <person name="Kuramae E.E."/>
            <person name="Kronstad J.W."/>
            <person name="Deangelis Y.M."/>
            <person name="Reeder N.L."/>
            <person name="Johnstone K.R."/>
            <person name="Leland M."/>
            <person name="Fieno A.M."/>
            <person name="Begley W.M."/>
            <person name="Sun Y."/>
            <person name="Lacey M.P."/>
            <person name="Chaudhary T."/>
            <person name="Keough T."/>
            <person name="Chu L."/>
            <person name="Sears R."/>
            <person name="Yuan B."/>
            <person name="Dawson T.L.Jr."/>
        </authorList>
    </citation>
    <scope>NUCLEOTIDE SEQUENCE [LARGE SCALE GENOMIC DNA]</scope>
    <source>
        <strain evidence="4">ATCC MYA-4612 / CBS 7966</strain>
    </source>
</reference>
<feature type="compositionally biased region" description="Basic and acidic residues" evidence="1">
    <location>
        <begin position="32"/>
        <end position="54"/>
    </location>
</feature>
<keyword evidence="4" id="KW-1185">Reference proteome</keyword>
<dbReference type="RefSeq" id="XP_001732630.1">
    <property type="nucleotide sequence ID" value="XM_001732578.1"/>
</dbReference>
<keyword evidence="2" id="KW-0472">Membrane</keyword>
<evidence type="ECO:0000256" key="1">
    <source>
        <dbReference type="SAM" id="MobiDB-lite"/>
    </source>
</evidence>
<evidence type="ECO:0000256" key="2">
    <source>
        <dbReference type="SAM" id="Phobius"/>
    </source>
</evidence>
<dbReference type="OrthoDB" id="5582002at2759"/>
<dbReference type="InParanoid" id="A8PTD1"/>
<comment type="caution">
    <text evidence="3">The sequence shown here is derived from an EMBL/GenBank/DDBJ whole genome shotgun (WGS) entry which is preliminary data.</text>
</comment>
<feature type="region of interest" description="Disordered" evidence="1">
    <location>
        <begin position="1"/>
        <end position="63"/>
    </location>
</feature>
<dbReference type="EMBL" id="AAYY01000001">
    <property type="protein sequence ID" value="EDP45416.1"/>
    <property type="molecule type" value="Genomic_DNA"/>
</dbReference>